<dbReference type="EMBL" id="OX451737">
    <property type="protein sequence ID" value="CAI8600273.1"/>
    <property type="molecule type" value="Genomic_DNA"/>
</dbReference>
<protein>
    <recommendedName>
        <fullName evidence="4">Mediator of RNA polymerase II transcription subunit 32</fullName>
    </recommendedName>
</protein>
<gene>
    <name evidence="2" type="ORF">VFH_II214120</name>
</gene>
<feature type="compositionally biased region" description="Low complexity" evidence="1">
    <location>
        <begin position="153"/>
        <end position="164"/>
    </location>
</feature>
<dbReference type="InterPro" id="IPR033244">
    <property type="entry name" value="MED32"/>
</dbReference>
<evidence type="ECO:0000313" key="2">
    <source>
        <dbReference type="EMBL" id="CAI8600273.1"/>
    </source>
</evidence>
<evidence type="ECO:0000256" key="1">
    <source>
        <dbReference type="SAM" id="MobiDB-lite"/>
    </source>
</evidence>
<feature type="region of interest" description="Disordered" evidence="1">
    <location>
        <begin position="150"/>
        <end position="176"/>
    </location>
</feature>
<reference evidence="2 3" key="1">
    <citation type="submission" date="2023-01" db="EMBL/GenBank/DDBJ databases">
        <authorList>
            <person name="Kreplak J."/>
        </authorList>
    </citation>
    <scope>NUCLEOTIDE SEQUENCE [LARGE SCALE GENOMIC DNA]</scope>
</reference>
<dbReference type="PANTHER" id="PTHR35989:SF1">
    <property type="entry name" value="MEDIATOR OF RNA POLYMERASE II TRANSCRIPTION SUBUNIT 32"/>
    <property type="match status" value="1"/>
</dbReference>
<sequence length="176" mass="19073">MKQQLPFLTKLNSQHQVHLLHHRLNLFQGSMDSIVDSLNTAYQDFVAAAATVLEAKESASPNKTAATDTALESFKQKWELFRVACDQAEEYVESVKQRIGSECLVDEATGHVVGKGGQATMTSLPPISAVRLEQMSKAVRWLVIELQHGSGAGSSSSALSHSSAPFDGRFSEDAAQ</sequence>
<dbReference type="GO" id="GO:0048364">
    <property type="term" value="P:root development"/>
    <property type="evidence" value="ECO:0007669"/>
    <property type="project" value="InterPro"/>
</dbReference>
<evidence type="ECO:0008006" key="4">
    <source>
        <dbReference type="Google" id="ProtNLM"/>
    </source>
</evidence>
<dbReference type="PANTHER" id="PTHR35989">
    <property type="entry name" value="MEDIATOR OF RNA POLYMERASE II TRANSCRIPTION SUBUNIT 32"/>
    <property type="match status" value="1"/>
</dbReference>
<dbReference type="GO" id="GO:0006355">
    <property type="term" value="P:regulation of DNA-templated transcription"/>
    <property type="evidence" value="ECO:0007669"/>
    <property type="project" value="InterPro"/>
</dbReference>
<name>A0AAV0ZSQ2_VICFA</name>
<organism evidence="2 3">
    <name type="scientific">Vicia faba</name>
    <name type="common">Broad bean</name>
    <name type="synonym">Faba vulgaris</name>
    <dbReference type="NCBI Taxonomy" id="3906"/>
    <lineage>
        <taxon>Eukaryota</taxon>
        <taxon>Viridiplantae</taxon>
        <taxon>Streptophyta</taxon>
        <taxon>Embryophyta</taxon>
        <taxon>Tracheophyta</taxon>
        <taxon>Spermatophyta</taxon>
        <taxon>Magnoliopsida</taxon>
        <taxon>eudicotyledons</taxon>
        <taxon>Gunneridae</taxon>
        <taxon>Pentapetalae</taxon>
        <taxon>rosids</taxon>
        <taxon>fabids</taxon>
        <taxon>Fabales</taxon>
        <taxon>Fabaceae</taxon>
        <taxon>Papilionoideae</taxon>
        <taxon>50 kb inversion clade</taxon>
        <taxon>NPAAA clade</taxon>
        <taxon>Hologalegina</taxon>
        <taxon>IRL clade</taxon>
        <taxon>Fabeae</taxon>
        <taxon>Vicia</taxon>
    </lineage>
</organism>
<keyword evidence="3" id="KW-1185">Reference proteome</keyword>
<dbReference type="GO" id="GO:0010150">
    <property type="term" value="P:leaf senescence"/>
    <property type="evidence" value="ECO:0007669"/>
    <property type="project" value="InterPro"/>
</dbReference>
<dbReference type="AlphaFoldDB" id="A0AAV0ZSQ2"/>
<evidence type="ECO:0000313" key="3">
    <source>
        <dbReference type="Proteomes" id="UP001157006"/>
    </source>
</evidence>
<proteinExistence type="predicted"/>
<dbReference type="GO" id="GO:0016592">
    <property type="term" value="C:mediator complex"/>
    <property type="evidence" value="ECO:0007669"/>
    <property type="project" value="InterPro"/>
</dbReference>
<dbReference type="GO" id="GO:0009631">
    <property type="term" value="P:cold acclimation"/>
    <property type="evidence" value="ECO:0007669"/>
    <property type="project" value="InterPro"/>
</dbReference>
<accession>A0AAV0ZSQ2</accession>
<dbReference type="Proteomes" id="UP001157006">
    <property type="component" value="Chromosome 2"/>
</dbReference>